<dbReference type="InterPro" id="IPR013249">
    <property type="entry name" value="RNA_pol_sigma70_r4_t2"/>
</dbReference>
<dbReference type="GO" id="GO:0006352">
    <property type="term" value="P:DNA-templated transcription initiation"/>
    <property type="evidence" value="ECO:0007669"/>
    <property type="project" value="InterPro"/>
</dbReference>
<dbReference type="GO" id="GO:0003677">
    <property type="term" value="F:DNA binding"/>
    <property type="evidence" value="ECO:0007669"/>
    <property type="project" value="InterPro"/>
</dbReference>
<sequence length="195" mass="22631">MKSARTQDGSAELPAKEVLLPSCFVYADSMAPADFKNLKFKGADFMKSIKRDTQHQREIKKKYQIKVQGQLVPVSEEVYVTYHRMKRRETYLEERDMAHGVFYYSAMDTVETTGEDGIPDLASPRVEDVVVDKLIAEKLHRCLAQLSKEEQALIFALYFQGKSQSELERETGIKQQTISYRERQIRLKLKKMIEK</sequence>
<evidence type="ECO:0000313" key="2">
    <source>
        <dbReference type="EMBL" id="MPM00095.1"/>
    </source>
</evidence>
<dbReference type="InterPro" id="IPR014284">
    <property type="entry name" value="RNA_pol_sigma-70_dom"/>
</dbReference>
<reference evidence="2" key="1">
    <citation type="submission" date="2019-08" db="EMBL/GenBank/DDBJ databases">
        <authorList>
            <person name="Kucharzyk K."/>
            <person name="Murdoch R.W."/>
            <person name="Higgins S."/>
            <person name="Loffler F."/>
        </authorList>
    </citation>
    <scope>NUCLEOTIDE SEQUENCE</scope>
</reference>
<proteinExistence type="predicted"/>
<dbReference type="Pfam" id="PF08281">
    <property type="entry name" value="Sigma70_r4_2"/>
    <property type="match status" value="1"/>
</dbReference>
<accession>A0A644W8D8</accession>
<comment type="caution">
    <text evidence="2">The sequence shown here is derived from an EMBL/GenBank/DDBJ whole genome shotgun (WGS) entry which is preliminary data.</text>
</comment>
<dbReference type="EMBL" id="VSSQ01000708">
    <property type="protein sequence ID" value="MPM00095.1"/>
    <property type="molecule type" value="Genomic_DNA"/>
</dbReference>
<dbReference type="GO" id="GO:0016987">
    <property type="term" value="F:sigma factor activity"/>
    <property type="evidence" value="ECO:0007669"/>
    <property type="project" value="InterPro"/>
</dbReference>
<dbReference type="AlphaFoldDB" id="A0A644W8D8"/>
<gene>
    <name evidence="2" type="ORF">SDC9_46318</name>
</gene>
<dbReference type="SUPFAM" id="SSF88659">
    <property type="entry name" value="Sigma3 and sigma4 domains of RNA polymerase sigma factors"/>
    <property type="match status" value="1"/>
</dbReference>
<protein>
    <recommendedName>
        <fullName evidence="1">RNA polymerase sigma factor 70 region 4 type 2 domain-containing protein</fullName>
    </recommendedName>
</protein>
<dbReference type="InterPro" id="IPR013324">
    <property type="entry name" value="RNA_pol_sigma_r3/r4-like"/>
</dbReference>
<evidence type="ECO:0000259" key="1">
    <source>
        <dbReference type="Pfam" id="PF08281"/>
    </source>
</evidence>
<dbReference type="NCBIfam" id="TIGR02937">
    <property type="entry name" value="sigma70-ECF"/>
    <property type="match status" value="1"/>
</dbReference>
<name>A0A644W8D8_9ZZZZ</name>
<feature type="domain" description="RNA polymerase sigma factor 70 region 4 type 2" evidence="1">
    <location>
        <begin position="137"/>
        <end position="189"/>
    </location>
</feature>
<organism evidence="2">
    <name type="scientific">bioreactor metagenome</name>
    <dbReference type="NCBI Taxonomy" id="1076179"/>
    <lineage>
        <taxon>unclassified sequences</taxon>
        <taxon>metagenomes</taxon>
        <taxon>ecological metagenomes</taxon>
    </lineage>
</organism>
<dbReference type="InterPro" id="IPR036388">
    <property type="entry name" value="WH-like_DNA-bd_sf"/>
</dbReference>
<dbReference type="Gene3D" id="1.10.10.10">
    <property type="entry name" value="Winged helix-like DNA-binding domain superfamily/Winged helix DNA-binding domain"/>
    <property type="match status" value="1"/>
</dbReference>